<dbReference type="GO" id="GO:0000719">
    <property type="term" value="P:photoreactive repair"/>
    <property type="evidence" value="ECO:0007669"/>
    <property type="project" value="TreeGrafter"/>
</dbReference>
<dbReference type="InterPro" id="IPR036134">
    <property type="entry name" value="Crypto/Photolyase_FAD-like_sf"/>
</dbReference>
<dbReference type="GO" id="GO:0003677">
    <property type="term" value="F:DNA binding"/>
    <property type="evidence" value="ECO:0007669"/>
    <property type="project" value="UniProtKB-KW"/>
</dbReference>
<dbReference type="Pfam" id="PF00875">
    <property type="entry name" value="DNA_photolyase"/>
    <property type="match status" value="1"/>
</dbReference>
<dbReference type="PROSITE" id="PS51645">
    <property type="entry name" value="PHR_CRY_ALPHA_BETA"/>
    <property type="match status" value="1"/>
</dbReference>
<feature type="domain" description="Photolyase/cryptochrome alpha/beta" evidence="14">
    <location>
        <begin position="37"/>
        <end position="169"/>
    </location>
</feature>
<evidence type="ECO:0000256" key="4">
    <source>
        <dbReference type="ARBA" id="ARBA00013149"/>
    </source>
</evidence>
<evidence type="ECO:0000256" key="7">
    <source>
        <dbReference type="ARBA" id="ARBA00022763"/>
    </source>
</evidence>
<keyword evidence="16" id="KW-1185">Reference proteome</keyword>
<dbReference type="Gene3D" id="1.25.40.80">
    <property type="match status" value="1"/>
</dbReference>
<evidence type="ECO:0000256" key="11">
    <source>
        <dbReference type="ARBA" id="ARBA00023239"/>
    </source>
</evidence>
<accession>A0A6M4IHR3</accession>
<dbReference type="PANTHER" id="PTHR10211">
    <property type="entry name" value="DEOXYRIBODIPYRIMIDINE PHOTOLYASE"/>
    <property type="match status" value="1"/>
</dbReference>
<dbReference type="PANTHER" id="PTHR10211:SF0">
    <property type="entry name" value="DEOXYRIBODIPYRIMIDINE PHOTO-LYASE"/>
    <property type="match status" value="1"/>
</dbReference>
<evidence type="ECO:0000256" key="1">
    <source>
        <dbReference type="ARBA" id="ARBA00001932"/>
    </source>
</evidence>
<comment type="cofactor">
    <cofactor evidence="1">
        <name>(6R)-5,10-methylene-5,6,7,8-tetrahydrofolate</name>
        <dbReference type="ChEBI" id="CHEBI:15636"/>
    </cofactor>
</comment>
<evidence type="ECO:0000256" key="9">
    <source>
        <dbReference type="ARBA" id="ARBA00023125"/>
    </source>
</evidence>
<evidence type="ECO:0000259" key="14">
    <source>
        <dbReference type="PROSITE" id="PS51645"/>
    </source>
</evidence>
<evidence type="ECO:0000313" key="15">
    <source>
        <dbReference type="EMBL" id="QJR34140.1"/>
    </source>
</evidence>
<evidence type="ECO:0000256" key="10">
    <source>
        <dbReference type="ARBA" id="ARBA00023204"/>
    </source>
</evidence>
<keyword evidence="10" id="KW-0234">DNA repair</keyword>
<keyword evidence="9" id="KW-0238">DNA-binding</keyword>
<comment type="cofactor">
    <cofactor evidence="2">
        <name>FAD</name>
        <dbReference type="ChEBI" id="CHEBI:57692"/>
    </cofactor>
</comment>
<dbReference type="AlphaFoldDB" id="A0A6M4IHR3"/>
<dbReference type="EMBL" id="CP053085">
    <property type="protein sequence ID" value="QJR34140.1"/>
    <property type="molecule type" value="Genomic_DNA"/>
</dbReference>
<dbReference type="SUPFAM" id="SSF48173">
    <property type="entry name" value="Cryptochrome/photolyase FAD-binding domain"/>
    <property type="match status" value="1"/>
</dbReference>
<evidence type="ECO:0000256" key="2">
    <source>
        <dbReference type="ARBA" id="ARBA00001974"/>
    </source>
</evidence>
<proteinExistence type="inferred from homology"/>
<evidence type="ECO:0000256" key="8">
    <source>
        <dbReference type="ARBA" id="ARBA00022827"/>
    </source>
</evidence>
<evidence type="ECO:0000256" key="3">
    <source>
        <dbReference type="ARBA" id="ARBA00006409"/>
    </source>
</evidence>
<evidence type="ECO:0000256" key="12">
    <source>
        <dbReference type="ARBA" id="ARBA00031671"/>
    </source>
</evidence>
<dbReference type="InterPro" id="IPR014729">
    <property type="entry name" value="Rossmann-like_a/b/a_fold"/>
</dbReference>
<keyword evidence="8" id="KW-0274">FAD</keyword>
<name>A0A6M4IHR3_9BACT</name>
<gene>
    <name evidence="15" type="ORF">HKW67_00720</name>
</gene>
<protein>
    <recommendedName>
        <fullName evidence="5">Deoxyribodipyrimidine photo-lyase</fullName>
        <ecNumber evidence="4">4.1.99.3</ecNumber>
    </recommendedName>
    <alternativeName>
        <fullName evidence="12">DNA photolyase</fullName>
    </alternativeName>
</protein>
<dbReference type="KEGG" id="ggr:HKW67_00720"/>
<evidence type="ECO:0000256" key="6">
    <source>
        <dbReference type="ARBA" id="ARBA00022630"/>
    </source>
</evidence>
<evidence type="ECO:0000256" key="5">
    <source>
        <dbReference type="ARBA" id="ARBA00014046"/>
    </source>
</evidence>
<dbReference type="Gene3D" id="3.40.50.620">
    <property type="entry name" value="HUPs"/>
    <property type="match status" value="1"/>
</dbReference>
<dbReference type="InterPro" id="IPR036155">
    <property type="entry name" value="Crypto/Photolyase_N_sf"/>
</dbReference>
<reference evidence="15 16" key="1">
    <citation type="submission" date="2020-05" db="EMBL/GenBank/DDBJ databases">
        <title>Complete genome sequence of Gemmatimonas greenlandica TET16.</title>
        <authorList>
            <person name="Zeng Y."/>
        </authorList>
    </citation>
    <scope>NUCLEOTIDE SEQUENCE [LARGE SCALE GENOMIC DNA]</scope>
    <source>
        <strain evidence="15 16">TET16</strain>
    </source>
</reference>
<evidence type="ECO:0000256" key="13">
    <source>
        <dbReference type="ARBA" id="ARBA00033999"/>
    </source>
</evidence>
<keyword evidence="7" id="KW-0227">DNA damage</keyword>
<dbReference type="InterPro" id="IPR006050">
    <property type="entry name" value="DNA_photolyase_N"/>
</dbReference>
<comment type="catalytic activity">
    <reaction evidence="13">
        <text>cyclobutadipyrimidine (in DNA) = 2 pyrimidine residues (in DNA).</text>
        <dbReference type="EC" id="4.1.99.3"/>
    </reaction>
</comment>
<dbReference type="Gene3D" id="1.10.579.10">
    <property type="entry name" value="DNA Cyclobutane Dipyrimidine Photolyase, subunit A, domain 3"/>
    <property type="match status" value="1"/>
</dbReference>
<dbReference type="Proteomes" id="UP000500938">
    <property type="component" value="Chromosome"/>
</dbReference>
<dbReference type="SUPFAM" id="SSF52425">
    <property type="entry name" value="Cryptochrome/photolyase, N-terminal domain"/>
    <property type="match status" value="1"/>
</dbReference>
<organism evidence="15 16">
    <name type="scientific">Gemmatimonas groenlandica</name>
    <dbReference type="NCBI Taxonomy" id="2732249"/>
    <lineage>
        <taxon>Bacteria</taxon>
        <taxon>Pseudomonadati</taxon>
        <taxon>Gemmatimonadota</taxon>
        <taxon>Gemmatimonadia</taxon>
        <taxon>Gemmatimonadales</taxon>
        <taxon>Gemmatimonadaceae</taxon>
        <taxon>Gemmatimonas</taxon>
    </lineage>
</organism>
<dbReference type="EC" id="4.1.99.3" evidence="4"/>
<dbReference type="InterPro" id="IPR052219">
    <property type="entry name" value="Photolyase_Class-2"/>
</dbReference>
<dbReference type="FunFam" id="1.10.579.10:FF:000002">
    <property type="entry name" value="Deoxyribodipyrimidine photolyase"/>
    <property type="match status" value="1"/>
</dbReference>
<keyword evidence="11" id="KW-0456">Lyase</keyword>
<keyword evidence="6" id="KW-0285">Flavoprotein</keyword>
<dbReference type="RefSeq" id="WP_171223566.1">
    <property type="nucleotide sequence ID" value="NZ_CP053085.1"/>
</dbReference>
<comment type="similarity">
    <text evidence="3">Belongs to the DNA photolyase class-2 family.</text>
</comment>
<dbReference type="GO" id="GO:0003904">
    <property type="term" value="F:deoxyribodipyrimidine photo-lyase activity"/>
    <property type="evidence" value="ECO:0007669"/>
    <property type="project" value="UniProtKB-EC"/>
</dbReference>
<sequence>MIRSASTPHALAADYVRDQLVARTVDVNGKTYNPDGEYVLYWMQSSHRLDENWALRAAIRTADRVNRPLVIHQGLDPSYPYAADRHHTFILQGARDTARDAESRGLYYQFVLRPSRNDDRRVVDRLAARAYVVITDLFPTAGIRERVERFAERVNCRVLAIDGVCTVPSGAFEKPEYAARTIRPKIAKLLDHSIEPVADALPRVPVTEALRASLRATVGEHGLSLLPIATMSDVDIAAAVAACDIDHTVPAVPLIGGSVAAADRLSTFVSRELAPYADRRNEAGVHDGTSRLSPYLHFGQIASARVVREARATGASPESLDAFVQQVTTWRELAFNWCIRTRNFDRLEALPAWIQKTMAEHVRDARPVLYDLETLESAQTHDALWNAAQRELVEQGIIHNYPRMLWGKTVLLWTEDYEQARSWLYLLNDKYALDGRDPNSVGGIMWCLGLWDRPWGNKPIWGGIRPMVTSRAKLKFDVAGYIRRVGSRGESSRSPEDGVLL</sequence>
<evidence type="ECO:0000313" key="16">
    <source>
        <dbReference type="Proteomes" id="UP000500938"/>
    </source>
</evidence>